<proteinExistence type="predicted"/>
<organism evidence="1">
    <name type="scientific">viral metagenome</name>
    <dbReference type="NCBI Taxonomy" id="1070528"/>
    <lineage>
        <taxon>unclassified sequences</taxon>
        <taxon>metagenomes</taxon>
        <taxon>organismal metagenomes</taxon>
    </lineage>
</organism>
<sequence length="302" mass="35845">MYGFIVTTHFNNYNIIKKCLDLLFSIIPNESFVVLYVNETKCGKVLNIKNDYLSFKDKFDVIYIDNQEKNCGLTGTWNQGINYLLDKKDFNCKVITILGHDTYINKDIKYLLDDALNAENNKNLKYFGPLYKNYKGKTDELWQDELYYKNYTKKFIIGSLFTFPVNSLIENKLNKDCFFDADRFPFGYNDIDWYNRFIKIGGNAIIIPQCIIDHKYERTWIPYDKNLKNYRINNNNSKTPNEHTVNDNEIEKLFLVNKIDELNFDWISYLSKNRDLRSKGIRTSKDALNHYLTIGIHQKRSF</sequence>
<dbReference type="SUPFAM" id="SSF53448">
    <property type="entry name" value="Nucleotide-diphospho-sugar transferases"/>
    <property type="match status" value="1"/>
</dbReference>
<evidence type="ECO:0008006" key="2">
    <source>
        <dbReference type="Google" id="ProtNLM"/>
    </source>
</evidence>
<protein>
    <recommendedName>
        <fullName evidence="2">Glycosyltransferase 2-like domain-containing protein</fullName>
    </recommendedName>
</protein>
<dbReference type="EMBL" id="MN740474">
    <property type="protein sequence ID" value="QHU28738.1"/>
    <property type="molecule type" value="Genomic_DNA"/>
</dbReference>
<dbReference type="Gene3D" id="3.90.550.10">
    <property type="entry name" value="Spore Coat Polysaccharide Biosynthesis Protein SpsA, Chain A"/>
    <property type="match status" value="1"/>
</dbReference>
<dbReference type="AlphaFoldDB" id="A0A6C0LFY7"/>
<dbReference type="InterPro" id="IPR029044">
    <property type="entry name" value="Nucleotide-diphossugar_trans"/>
</dbReference>
<evidence type="ECO:0000313" key="1">
    <source>
        <dbReference type="EMBL" id="QHU28738.1"/>
    </source>
</evidence>
<name>A0A6C0LFY7_9ZZZZ</name>
<accession>A0A6C0LFY7</accession>
<reference evidence="1" key="1">
    <citation type="journal article" date="2020" name="Nature">
        <title>Giant virus diversity and host interactions through global metagenomics.</title>
        <authorList>
            <person name="Schulz F."/>
            <person name="Roux S."/>
            <person name="Paez-Espino D."/>
            <person name="Jungbluth S."/>
            <person name="Walsh D.A."/>
            <person name="Denef V.J."/>
            <person name="McMahon K.D."/>
            <person name="Konstantinidis K.T."/>
            <person name="Eloe-Fadrosh E.A."/>
            <person name="Kyrpides N.C."/>
            <person name="Woyke T."/>
        </authorList>
    </citation>
    <scope>NUCLEOTIDE SEQUENCE</scope>
    <source>
        <strain evidence="1">GVMAG-M-3300027791-30</strain>
    </source>
</reference>